<evidence type="ECO:0000256" key="1">
    <source>
        <dbReference type="SAM" id="Phobius"/>
    </source>
</evidence>
<protein>
    <submittedName>
        <fullName evidence="2">Uncharacterized protein</fullName>
    </submittedName>
</protein>
<name>A0ABX7MYX8_9BACT</name>
<proteinExistence type="predicted"/>
<gene>
    <name evidence="2" type="ORF">JY572_24470</name>
</gene>
<dbReference type="Proteomes" id="UP000663090">
    <property type="component" value="Chromosome"/>
</dbReference>
<keyword evidence="1" id="KW-0472">Membrane</keyword>
<keyword evidence="1" id="KW-0812">Transmembrane</keyword>
<dbReference type="EMBL" id="CP071091">
    <property type="protein sequence ID" value="QSQ11553.1"/>
    <property type="molecule type" value="Genomic_DNA"/>
</dbReference>
<feature type="transmembrane region" description="Helical" evidence="1">
    <location>
        <begin position="7"/>
        <end position="29"/>
    </location>
</feature>
<evidence type="ECO:0000313" key="2">
    <source>
        <dbReference type="EMBL" id="QSQ11553.1"/>
    </source>
</evidence>
<keyword evidence="3" id="KW-1185">Reference proteome</keyword>
<sequence>MDPRRTYPRLAIAAFAGNLAFVAAWVVLITRANGWLVIGPILLAVFAALRVGGMWLYASRQTENLERARRAAIFTTFLTLAGIGLWVFAALRGPRVSL</sequence>
<accession>A0ABX7MYX8</accession>
<feature type="transmembrane region" description="Helical" evidence="1">
    <location>
        <begin position="35"/>
        <end position="58"/>
    </location>
</feature>
<keyword evidence="1" id="KW-1133">Transmembrane helix</keyword>
<feature type="transmembrane region" description="Helical" evidence="1">
    <location>
        <begin position="70"/>
        <end position="91"/>
    </location>
</feature>
<dbReference type="RefSeq" id="WP_206713302.1">
    <property type="nucleotide sequence ID" value="NZ_CP071091.1"/>
</dbReference>
<reference evidence="2 3" key="1">
    <citation type="submission" date="2021-02" db="EMBL/GenBank/DDBJ databases">
        <title>De Novo genome assembly of isolated myxobacteria.</title>
        <authorList>
            <person name="Stevens D.C."/>
        </authorList>
    </citation>
    <scope>NUCLEOTIDE SEQUENCE [LARGE SCALE GENOMIC DNA]</scope>
    <source>
        <strain evidence="2 3">SCHIC003</strain>
    </source>
</reference>
<evidence type="ECO:0000313" key="3">
    <source>
        <dbReference type="Proteomes" id="UP000663090"/>
    </source>
</evidence>
<organism evidence="2 3">
    <name type="scientific">Myxococcus landrumensis</name>
    <dbReference type="NCBI Taxonomy" id="2813577"/>
    <lineage>
        <taxon>Bacteria</taxon>
        <taxon>Pseudomonadati</taxon>
        <taxon>Myxococcota</taxon>
        <taxon>Myxococcia</taxon>
        <taxon>Myxococcales</taxon>
        <taxon>Cystobacterineae</taxon>
        <taxon>Myxococcaceae</taxon>
        <taxon>Myxococcus</taxon>
    </lineage>
</organism>